<keyword evidence="6" id="KW-0547">Nucleotide-binding</keyword>
<accession>A0A517NHR1</accession>
<dbReference type="Pfam" id="PF02518">
    <property type="entry name" value="HATPase_c"/>
    <property type="match status" value="1"/>
</dbReference>
<comment type="catalytic activity">
    <reaction evidence="1">
        <text>ATP + protein L-histidine = ADP + protein N-phospho-L-histidine.</text>
        <dbReference type="EC" id="2.7.13.3"/>
    </reaction>
</comment>
<keyword evidence="9" id="KW-0472">Membrane</keyword>
<evidence type="ECO:0000256" key="6">
    <source>
        <dbReference type="ARBA" id="ARBA00022741"/>
    </source>
</evidence>
<protein>
    <recommendedName>
        <fullName evidence="3">histidine kinase</fullName>
        <ecNumber evidence="3">2.7.13.3</ecNumber>
    </recommendedName>
</protein>
<evidence type="ECO:0000259" key="10">
    <source>
        <dbReference type="PROSITE" id="PS50109"/>
    </source>
</evidence>
<dbReference type="EC" id="2.7.13.3" evidence="3"/>
<dbReference type="EMBL" id="CP036525">
    <property type="protein sequence ID" value="QDT06675.1"/>
    <property type="molecule type" value="Genomic_DNA"/>
</dbReference>
<keyword evidence="4" id="KW-0597">Phosphoprotein</keyword>
<evidence type="ECO:0000259" key="11">
    <source>
        <dbReference type="PROSITE" id="PS50885"/>
    </source>
</evidence>
<evidence type="ECO:0000256" key="4">
    <source>
        <dbReference type="ARBA" id="ARBA00022553"/>
    </source>
</evidence>
<dbReference type="PANTHER" id="PTHR44936">
    <property type="entry name" value="SENSOR PROTEIN CREC"/>
    <property type="match status" value="1"/>
</dbReference>
<keyword evidence="9" id="KW-0812">Transmembrane</keyword>
<dbReference type="CDD" id="cd06225">
    <property type="entry name" value="HAMP"/>
    <property type="match status" value="1"/>
</dbReference>
<dbReference type="PROSITE" id="PS50109">
    <property type="entry name" value="HIS_KIN"/>
    <property type="match status" value="1"/>
</dbReference>
<keyword evidence="5 12" id="KW-0808">Transferase</keyword>
<keyword evidence="7 12" id="KW-0418">Kinase</keyword>
<dbReference type="Gene3D" id="3.30.565.10">
    <property type="entry name" value="Histidine kinase-like ATPase, C-terminal domain"/>
    <property type="match status" value="1"/>
</dbReference>
<dbReference type="GO" id="GO:0005524">
    <property type="term" value="F:ATP binding"/>
    <property type="evidence" value="ECO:0007669"/>
    <property type="project" value="UniProtKB-KW"/>
</dbReference>
<dbReference type="SMART" id="SM00304">
    <property type="entry name" value="HAMP"/>
    <property type="match status" value="1"/>
</dbReference>
<dbReference type="KEGG" id="rlc:K227x_50910"/>
<dbReference type="InterPro" id="IPR003660">
    <property type="entry name" value="HAMP_dom"/>
</dbReference>
<dbReference type="PROSITE" id="PS50885">
    <property type="entry name" value="HAMP"/>
    <property type="match status" value="1"/>
</dbReference>
<keyword evidence="8" id="KW-0067">ATP-binding</keyword>
<feature type="transmembrane region" description="Helical" evidence="9">
    <location>
        <begin position="167"/>
        <end position="189"/>
    </location>
</feature>
<reference evidence="12 13" key="1">
    <citation type="submission" date="2019-02" db="EMBL/GenBank/DDBJ databases">
        <title>Deep-cultivation of Planctomycetes and their phenomic and genomic characterization uncovers novel biology.</title>
        <authorList>
            <person name="Wiegand S."/>
            <person name="Jogler M."/>
            <person name="Boedeker C."/>
            <person name="Pinto D."/>
            <person name="Vollmers J."/>
            <person name="Rivas-Marin E."/>
            <person name="Kohn T."/>
            <person name="Peeters S.H."/>
            <person name="Heuer A."/>
            <person name="Rast P."/>
            <person name="Oberbeckmann S."/>
            <person name="Bunk B."/>
            <person name="Jeske O."/>
            <person name="Meyerdierks A."/>
            <person name="Storesund J.E."/>
            <person name="Kallscheuer N."/>
            <person name="Luecker S."/>
            <person name="Lage O.M."/>
            <person name="Pohl T."/>
            <person name="Merkel B.J."/>
            <person name="Hornburger P."/>
            <person name="Mueller R.-W."/>
            <person name="Bruemmer F."/>
            <person name="Labrenz M."/>
            <person name="Spormann A.M."/>
            <person name="Op den Camp H."/>
            <person name="Overmann J."/>
            <person name="Amann R."/>
            <person name="Jetten M.S.M."/>
            <person name="Mascher T."/>
            <person name="Medema M.H."/>
            <person name="Devos D.P."/>
            <person name="Kaster A.-K."/>
            <person name="Ovreas L."/>
            <person name="Rohde M."/>
            <person name="Galperin M.Y."/>
            <person name="Jogler C."/>
        </authorList>
    </citation>
    <scope>NUCLEOTIDE SEQUENCE [LARGE SCALE GENOMIC DNA]</scope>
    <source>
        <strain evidence="12 13">K22_7</strain>
    </source>
</reference>
<dbReference type="AlphaFoldDB" id="A0A517NHR1"/>
<proteinExistence type="predicted"/>
<dbReference type="Pfam" id="PF00672">
    <property type="entry name" value="HAMP"/>
    <property type="match status" value="1"/>
</dbReference>
<dbReference type="SUPFAM" id="SSF158472">
    <property type="entry name" value="HAMP domain-like"/>
    <property type="match status" value="1"/>
</dbReference>
<dbReference type="InterPro" id="IPR004358">
    <property type="entry name" value="Sig_transdc_His_kin-like_C"/>
</dbReference>
<dbReference type="GO" id="GO:0016020">
    <property type="term" value="C:membrane"/>
    <property type="evidence" value="ECO:0007669"/>
    <property type="project" value="UniProtKB-SubCell"/>
</dbReference>
<evidence type="ECO:0000313" key="12">
    <source>
        <dbReference type="EMBL" id="QDT06675.1"/>
    </source>
</evidence>
<dbReference type="SUPFAM" id="SSF47384">
    <property type="entry name" value="Homodimeric domain of signal transducing histidine kinase"/>
    <property type="match status" value="1"/>
</dbReference>
<dbReference type="GO" id="GO:0000155">
    <property type="term" value="F:phosphorelay sensor kinase activity"/>
    <property type="evidence" value="ECO:0007669"/>
    <property type="project" value="InterPro"/>
</dbReference>
<dbReference type="PANTHER" id="PTHR44936:SF10">
    <property type="entry name" value="SENSOR PROTEIN RSTB"/>
    <property type="match status" value="1"/>
</dbReference>
<evidence type="ECO:0000256" key="5">
    <source>
        <dbReference type="ARBA" id="ARBA00022679"/>
    </source>
</evidence>
<dbReference type="InterPro" id="IPR003594">
    <property type="entry name" value="HATPase_dom"/>
</dbReference>
<evidence type="ECO:0000256" key="7">
    <source>
        <dbReference type="ARBA" id="ARBA00022777"/>
    </source>
</evidence>
<evidence type="ECO:0000313" key="13">
    <source>
        <dbReference type="Proteomes" id="UP000318538"/>
    </source>
</evidence>
<dbReference type="Proteomes" id="UP000318538">
    <property type="component" value="Chromosome"/>
</dbReference>
<dbReference type="SMART" id="SM00387">
    <property type="entry name" value="HATPase_c"/>
    <property type="match status" value="1"/>
</dbReference>
<sequence>MPAWFQSLRFRLLLPIVVVSLIASIAVAAASYALGDRWTADQLDSRYEAIEATLSEGSFPVNRQILRSLAQLTDTDLIAARNDGQVVQSSLDDSASLSASHLADIMDQGPQPPTRRVITIGDHRFRYGWFRRKSNVSRYGDDGPVVVVLFNDEKVRSASLRAAGLPLATGLSTVVLLGSIMLGLTGRLVRRLSMLRRQVDRVAEGHFDAKVPLGEQDEIAMLGIAVSRMAHQLSQMWQSIHRQQGQKLLHQVAGGLAHQLRNSLTGATMAIQIHQRECPAAKNAAPDESLNVALNQLAQTEAHVRRLLQVASGKQEADQRQSVADCLDDIRPTLDATASHWRKKLDWQITGDVAGSWVADGPSLASAIANLVLNAIEAAESVQVRVTCGDTIQVDVIDDGPGPTPQVADNVFEPFVTSKPEGLGLGLPLVARSARRLGGSVEWTRENDRTRFTLVAEITPPSESAPPSSSSTPSP</sequence>
<dbReference type="Gene3D" id="1.10.287.130">
    <property type="match status" value="1"/>
</dbReference>
<organism evidence="12 13">
    <name type="scientific">Rubripirellula lacrimiformis</name>
    <dbReference type="NCBI Taxonomy" id="1930273"/>
    <lineage>
        <taxon>Bacteria</taxon>
        <taxon>Pseudomonadati</taxon>
        <taxon>Planctomycetota</taxon>
        <taxon>Planctomycetia</taxon>
        <taxon>Pirellulales</taxon>
        <taxon>Pirellulaceae</taxon>
        <taxon>Rubripirellula</taxon>
    </lineage>
</organism>
<feature type="domain" description="HAMP" evidence="11">
    <location>
        <begin position="186"/>
        <end position="238"/>
    </location>
</feature>
<dbReference type="InterPro" id="IPR005467">
    <property type="entry name" value="His_kinase_dom"/>
</dbReference>
<dbReference type="PRINTS" id="PR00344">
    <property type="entry name" value="BCTRLSENSOR"/>
</dbReference>
<dbReference type="InterPro" id="IPR036890">
    <property type="entry name" value="HATPase_C_sf"/>
</dbReference>
<dbReference type="SUPFAM" id="SSF55874">
    <property type="entry name" value="ATPase domain of HSP90 chaperone/DNA topoisomerase II/histidine kinase"/>
    <property type="match status" value="1"/>
</dbReference>
<evidence type="ECO:0000256" key="1">
    <source>
        <dbReference type="ARBA" id="ARBA00000085"/>
    </source>
</evidence>
<name>A0A517NHR1_9BACT</name>
<evidence type="ECO:0000256" key="3">
    <source>
        <dbReference type="ARBA" id="ARBA00012438"/>
    </source>
</evidence>
<gene>
    <name evidence="12" type="primary">kinD</name>
    <name evidence="12" type="ORF">K227x_50910</name>
</gene>
<dbReference type="InterPro" id="IPR036097">
    <property type="entry name" value="HisK_dim/P_sf"/>
</dbReference>
<feature type="domain" description="Histidine kinase" evidence="10">
    <location>
        <begin position="255"/>
        <end position="460"/>
    </location>
</feature>
<keyword evidence="9" id="KW-1133">Transmembrane helix</keyword>
<feature type="transmembrane region" description="Helical" evidence="9">
    <location>
        <begin position="12"/>
        <end position="34"/>
    </location>
</feature>
<dbReference type="InterPro" id="IPR050980">
    <property type="entry name" value="2C_sensor_his_kinase"/>
</dbReference>
<evidence type="ECO:0000256" key="2">
    <source>
        <dbReference type="ARBA" id="ARBA00004370"/>
    </source>
</evidence>
<evidence type="ECO:0000256" key="8">
    <source>
        <dbReference type="ARBA" id="ARBA00022840"/>
    </source>
</evidence>
<comment type="subcellular location">
    <subcellularLocation>
        <location evidence="2">Membrane</location>
    </subcellularLocation>
</comment>
<evidence type="ECO:0000256" key="9">
    <source>
        <dbReference type="SAM" id="Phobius"/>
    </source>
</evidence>
<keyword evidence="13" id="KW-1185">Reference proteome</keyword>